<organism evidence="2 3">
    <name type="scientific">Protea cynaroides</name>
    <dbReference type="NCBI Taxonomy" id="273540"/>
    <lineage>
        <taxon>Eukaryota</taxon>
        <taxon>Viridiplantae</taxon>
        <taxon>Streptophyta</taxon>
        <taxon>Embryophyta</taxon>
        <taxon>Tracheophyta</taxon>
        <taxon>Spermatophyta</taxon>
        <taxon>Magnoliopsida</taxon>
        <taxon>Proteales</taxon>
        <taxon>Proteaceae</taxon>
        <taxon>Protea</taxon>
    </lineage>
</organism>
<sequence>MEMVSGGLLNAVDFLALVVNPEEVIREEGEIESSIENLEVGRDDKGVVSNGDVGWSHKLFQTKDEMRDTIHIEDDIGNIFLPEVIYDCKPDRSLSRYVPHFLLGTRVSEKHPAVHAISLNDKRNLSPAKPIQKLLPEPLTLSAFYNLVKQNQSLLQPLIESSDSDSESDSAPPFPKLLPLPIPFPNPKYLVDLEANQSLKSARNKHLCSTPARAGKGNVNEGNK</sequence>
<protein>
    <submittedName>
        <fullName evidence="2">Uncharacterized protein</fullName>
    </submittedName>
</protein>
<gene>
    <name evidence="2" type="ORF">NE237_029817</name>
</gene>
<feature type="region of interest" description="Disordered" evidence="1">
    <location>
        <begin position="201"/>
        <end position="224"/>
    </location>
</feature>
<keyword evidence="3" id="KW-1185">Reference proteome</keyword>
<evidence type="ECO:0000313" key="3">
    <source>
        <dbReference type="Proteomes" id="UP001141806"/>
    </source>
</evidence>
<dbReference type="Proteomes" id="UP001141806">
    <property type="component" value="Unassembled WGS sequence"/>
</dbReference>
<evidence type="ECO:0000313" key="2">
    <source>
        <dbReference type="EMBL" id="KAJ4952985.1"/>
    </source>
</evidence>
<dbReference type="EMBL" id="JAMYWD010000012">
    <property type="protein sequence ID" value="KAJ4952985.1"/>
    <property type="molecule type" value="Genomic_DNA"/>
</dbReference>
<reference evidence="2" key="1">
    <citation type="journal article" date="2023" name="Plant J.">
        <title>The genome of the king protea, Protea cynaroides.</title>
        <authorList>
            <person name="Chang J."/>
            <person name="Duong T.A."/>
            <person name="Schoeman C."/>
            <person name="Ma X."/>
            <person name="Roodt D."/>
            <person name="Barker N."/>
            <person name="Li Z."/>
            <person name="Van de Peer Y."/>
            <person name="Mizrachi E."/>
        </authorList>
    </citation>
    <scope>NUCLEOTIDE SEQUENCE</scope>
    <source>
        <tissue evidence="2">Young leaves</tissue>
    </source>
</reference>
<dbReference type="AlphaFoldDB" id="A0A9Q0JWE9"/>
<proteinExistence type="predicted"/>
<feature type="region of interest" description="Disordered" evidence="1">
    <location>
        <begin position="159"/>
        <end position="179"/>
    </location>
</feature>
<name>A0A9Q0JWE9_9MAGN</name>
<evidence type="ECO:0000256" key="1">
    <source>
        <dbReference type="SAM" id="MobiDB-lite"/>
    </source>
</evidence>
<comment type="caution">
    <text evidence="2">The sequence shown here is derived from an EMBL/GenBank/DDBJ whole genome shotgun (WGS) entry which is preliminary data.</text>
</comment>
<accession>A0A9Q0JWE9</accession>